<name>A0A4D7CNG1_9ENTE</name>
<dbReference type="Gene3D" id="3.40.470.10">
    <property type="entry name" value="Uracil-DNA glycosylase-like domain"/>
    <property type="match status" value="1"/>
</dbReference>
<comment type="function">
    <text evidence="2 9 10">Excises uracil residues from the DNA which can arise as a result of misincorporation of dUMP residues by DNA polymerase or due to deamination of cytosine.</text>
</comment>
<proteinExistence type="inferred from homology"/>
<evidence type="ECO:0000256" key="4">
    <source>
        <dbReference type="ARBA" id="ARBA00012030"/>
    </source>
</evidence>
<evidence type="ECO:0000256" key="2">
    <source>
        <dbReference type="ARBA" id="ARBA00002631"/>
    </source>
</evidence>
<evidence type="ECO:0000256" key="5">
    <source>
        <dbReference type="ARBA" id="ARBA00018429"/>
    </source>
</evidence>
<dbReference type="InterPro" id="IPR036895">
    <property type="entry name" value="Uracil-DNA_glycosylase-like_sf"/>
</dbReference>
<gene>
    <name evidence="9" type="primary">ung</name>
    <name evidence="11" type="ORF">FA707_00990</name>
</gene>
<dbReference type="NCBIfam" id="NF003588">
    <property type="entry name" value="PRK05254.1-1"/>
    <property type="match status" value="1"/>
</dbReference>
<dbReference type="Pfam" id="PF03167">
    <property type="entry name" value="UDG"/>
    <property type="match status" value="1"/>
</dbReference>
<comment type="similarity">
    <text evidence="3 9 10">Belongs to the uracil-DNA glycosylase (UDG) superfamily. UNG family.</text>
</comment>
<dbReference type="EC" id="3.2.2.27" evidence="4 9"/>
<evidence type="ECO:0000313" key="11">
    <source>
        <dbReference type="EMBL" id="QCI85629.1"/>
    </source>
</evidence>
<keyword evidence="7 9" id="KW-0378">Hydrolase</keyword>
<evidence type="ECO:0000256" key="8">
    <source>
        <dbReference type="ARBA" id="ARBA00023204"/>
    </source>
</evidence>
<comment type="subcellular location">
    <subcellularLocation>
        <location evidence="9">Cytoplasm</location>
    </subcellularLocation>
</comment>
<dbReference type="SUPFAM" id="SSF52141">
    <property type="entry name" value="Uracil-DNA glycosylase-like"/>
    <property type="match status" value="1"/>
</dbReference>
<evidence type="ECO:0000256" key="9">
    <source>
        <dbReference type="HAMAP-Rule" id="MF_00148"/>
    </source>
</evidence>
<dbReference type="GO" id="GO:0005737">
    <property type="term" value="C:cytoplasm"/>
    <property type="evidence" value="ECO:0007669"/>
    <property type="project" value="UniProtKB-SubCell"/>
</dbReference>
<organism evidence="11 12">
    <name type="scientific">Vagococcus zengguangii</name>
    <dbReference type="NCBI Taxonomy" id="2571750"/>
    <lineage>
        <taxon>Bacteria</taxon>
        <taxon>Bacillati</taxon>
        <taxon>Bacillota</taxon>
        <taxon>Bacilli</taxon>
        <taxon>Lactobacillales</taxon>
        <taxon>Enterococcaceae</taxon>
        <taxon>Vagococcus</taxon>
    </lineage>
</organism>
<reference evidence="11 12" key="1">
    <citation type="submission" date="2019-04" db="EMBL/GenBank/DDBJ databases">
        <title>Vagococcus sp. nov., isolated from faeces of yaks (Bos grunniens).</title>
        <authorList>
            <person name="Ge Y."/>
        </authorList>
    </citation>
    <scope>NUCLEOTIDE SEQUENCE [LARGE SCALE GENOMIC DNA]</scope>
    <source>
        <strain evidence="11 12">MN-17</strain>
    </source>
</reference>
<keyword evidence="12" id="KW-1185">Reference proteome</keyword>
<dbReference type="RefSeq" id="WP_136952475.1">
    <property type="nucleotide sequence ID" value="NZ_CP039712.1"/>
</dbReference>
<dbReference type="CDD" id="cd10027">
    <property type="entry name" value="UDG-F1-like"/>
    <property type="match status" value="1"/>
</dbReference>
<dbReference type="SMART" id="SM00987">
    <property type="entry name" value="UreE_C"/>
    <property type="match status" value="1"/>
</dbReference>
<dbReference type="GO" id="GO:0097510">
    <property type="term" value="P:base-excision repair, AP site formation via deaminated base removal"/>
    <property type="evidence" value="ECO:0007669"/>
    <property type="project" value="TreeGrafter"/>
</dbReference>
<protein>
    <recommendedName>
        <fullName evidence="5 9">Uracil-DNA glycosylase</fullName>
        <shortName evidence="9">UDG</shortName>
        <ecNumber evidence="4 9">3.2.2.27</ecNumber>
    </recommendedName>
</protein>
<dbReference type="HAMAP" id="MF_00148">
    <property type="entry name" value="UDG"/>
    <property type="match status" value="1"/>
</dbReference>
<dbReference type="AlphaFoldDB" id="A0A4D7CNG1"/>
<evidence type="ECO:0000256" key="1">
    <source>
        <dbReference type="ARBA" id="ARBA00001400"/>
    </source>
</evidence>
<dbReference type="NCBIfam" id="TIGR00628">
    <property type="entry name" value="ung"/>
    <property type="match status" value="1"/>
</dbReference>
<dbReference type="OrthoDB" id="9804372at2"/>
<sequence>MELNLDKNWQTVLAEELSQSYFKDLWQFVETSYETQTVYPPKTEIFSAFNLVPFDKVRVVILGQDPYHGENQAHGLSFSVKDGVTPPPSLRNMFKELEDDLSILLMGDNGNLTTWVEQGVFLLNTVLTVEAGKANSHSGHGWETFTDAVIKRLGEREEPIIFVLWGKQAQAKERLIQNNYHVILKAPHPSPLSSYRGFFGSKPYSTINAQLEQWGQSPINWEI</sequence>
<dbReference type="PROSITE" id="PS00130">
    <property type="entry name" value="U_DNA_GLYCOSYLASE"/>
    <property type="match status" value="1"/>
</dbReference>
<dbReference type="Proteomes" id="UP000298615">
    <property type="component" value="Chromosome"/>
</dbReference>
<dbReference type="GO" id="GO:0004844">
    <property type="term" value="F:uracil DNA N-glycosylase activity"/>
    <property type="evidence" value="ECO:0007669"/>
    <property type="project" value="UniProtKB-UniRule"/>
</dbReference>
<evidence type="ECO:0000313" key="12">
    <source>
        <dbReference type="Proteomes" id="UP000298615"/>
    </source>
</evidence>
<dbReference type="PANTHER" id="PTHR11264:SF0">
    <property type="entry name" value="URACIL-DNA GLYCOSYLASE"/>
    <property type="match status" value="1"/>
</dbReference>
<evidence type="ECO:0000256" key="7">
    <source>
        <dbReference type="ARBA" id="ARBA00022801"/>
    </source>
</evidence>
<evidence type="ECO:0000256" key="3">
    <source>
        <dbReference type="ARBA" id="ARBA00008184"/>
    </source>
</evidence>
<dbReference type="NCBIfam" id="NF003591">
    <property type="entry name" value="PRK05254.1-4"/>
    <property type="match status" value="1"/>
</dbReference>
<keyword evidence="11" id="KW-0326">Glycosidase</keyword>
<keyword evidence="8 9" id="KW-0234">DNA repair</keyword>
<dbReference type="NCBIfam" id="NF003592">
    <property type="entry name" value="PRK05254.1-5"/>
    <property type="match status" value="1"/>
</dbReference>
<dbReference type="FunFam" id="3.40.470.10:FF:000001">
    <property type="entry name" value="Uracil-DNA glycosylase"/>
    <property type="match status" value="1"/>
</dbReference>
<dbReference type="KEGG" id="vao:FA707_00990"/>
<dbReference type="InterPro" id="IPR018085">
    <property type="entry name" value="Ura-DNA_Glyclase_AS"/>
</dbReference>
<keyword evidence="9" id="KW-0963">Cytoplasm</keyword>
<dbReference type="PANTHER" id="PTHR11264">
    <property type="entry name" value="URACIL-DNA GLYCOSYLASE"/>
    <property type="match status" value="1"/>
</dbReference>
<evidence type="ECO:0000256" key="6">
    <source>
        <dbReference type="ARBA" id="ARBA00022763"/>
    </source>
</evidence>
<accession>A0A4D7CNG1</accession>
<evidence type="ECO:0000256" key="10">
    <source>
        <dbReference type="RuleBase" id="RU003780"/>
    </source>
</evidence>
<dbReference type="NCBIfam" id="NF003589">
    <property type="entry name" value="PRK05254.1-2"/>
    <property type="match status" value="1"/>
</dbReference>
<dbReference type="SMART" id="SM00986">
    <property type="entry name" value="UDG"/>
    <property type="match status" value="1"/>
</dbReference>
<feature type="active site" description="Proton acceptor" evidence="9">
    <location>
        <position position="65"/>
    </location>
</feature>
<dbReference type="InterPro" id="IPR005122">
    <property type="entry name" value="Uracil-DNA_glycosylase-like"/>
</dbReference>
<comment type="catalytic activity">
    <reaction evidence="1 9 10">
        <text>Hydrolyzes single-stranded DNA or mismatched double-stranded DNA and polynucleotides, releasing free uracil.</text>
        <dbReference type="EC" id="3.2.2.27"/>
    </reaction>
</comment>
<dbReference type="InterPro" id="IPR002043">
    <property type="entry name" value="UDG_fam1"/>
</dbReference>
<dbReference type="EMBL" id="CP039712">
    <property type="protein sequence ID" value="QCI85629.1"/>
    <property type="molecule type" value="Genomic_DNA"/>
</dbReference>
<keyword evidence="6 9" id="KW-0227">DNA damage</keyword>